<dbReference type="PANTHER" id="PTHR43333:SF1">
    <property type="entry name" value="D-ISOMER SPECIFIC 2-HYDROXYACID DEHYDROGENASE NAD-BINDING DOMAIN-CONTAINING PROTEIN"/>
    <property type="match status" value="1"/>
</dbReference>
<feature type="domain" description="D-isomer specific 2-hydroxyacid dehydrogenase NAD-binding" evidence="3">
    <location>
        <begin position="135"/>
        <end position="205"/>
    </location>
</feature>
<dbReference type="GO" id="GO:0051287">
    <property type="term" value="F:NAD binding"/>
    <property type="evidence" value="ECO:0007669"/>
    <property type="project" value="InterPro"/>
</dbReference>
<dbReference type="PROSITE" id="PS00065">
    <property type="entry name" value="D_2_HYDROXYACID_DH_1"/>
    <property type="match status" value="1"/>
</dbReference>
<feature type="domain" description="D-isomer specific 2-hydroxyacid dehydrogenase NAD-binding" evidence="3">
    <location>
        <begin position="232"/>
        <end position="335"/>
    </location>
</feature>
<dbReference type="EMBL" id="ML975270">
    <property type="protein sequence ID" value="KAF1836700.1"/>
    <property type="molecule type" value="Genomic_DNA"/>
</dbReference>
<organism evidence="4 5">
    <name type="scientific">Decorospora gaudefroyi</name>
    <dbReference type="NCBI Taxonomy" id="184978"/>
    <lineage>
        <taxon>Eukaryota</taxon>
        <taxon>Fungi</taxon>
        <taxon>Dikarya</taxon>
        <taxon>Ascomycota</taxon>
        <taxon>Pezizomycotina</taxon>
        <taxon>Dothideomycetes</taxon>
        <taxon>Pleosporomycetidae</taxon>
        <taxon>Pleosporales</taxon>
        <taxon>Pleosporineae</taxon>
        <taxon>Pleosporaceae</taxon>
        <taxon>Decorospora</taxon>
    </lineage>
</organism>
<dbReference type="InterPro" id="IPR029752">
    <property type="entry name" value="D-isomer_DH_CS1"/>
</dbReference>
<dbReference type="GO" id="GO:0016491">
    <property type="term" value="F:oxidoreductase activity"/>
    <property type="evidence" value="ECO:0007669"/>
    <property type="project" value="UniProtKB-KW"/>
</dbReference>
<evidence type="ECO:0000313" key="4">
    <source>
        <dbReference type="EMBL" id="KAF1836700.1"/>
    </source>
</evidence>
<dbReference type="PANTHER" id="PTHR43333">
    <property type="entry name" value="2-HACID_DH_C DOMAIN-CONTAINING PROTEIN"/>
    <property type="match status" value="1"/>
</dbReference>
<dbReference type="SUPFAM" id="SSF51735">
    <property type="entry name" value="NAD(P)-binding Rossmann-fold domains"/>
    <property type="match status" value="1"/>
</dbReference>
<evidence type="ECO:0000259" key="3">
    <source>
        <dbReference type="Pfam" id="PF02826"/>
    </source>
</evidence>
<keyword evidence="1" id="KW-0560">Oxidoreductase</keyword>
<dbReference type="InterPro" id="IPR036291">
    <property type="entry name" value="NAD(P)-bd_dom_sf"/>
</dbReference>
<dbReference type="OrthoDB" id="298012at2759"/>
<proteinExistence type="predicted"/>
<gene>
    <name evidence="4" type="ORF">BDW02DRAFT_545545</name>
</gene>
<protein>
    <recommendedName>
        <fullName evidence="3">D-isomer specific 2-hydroxyacid dehydrogenase NAD-binding domain-containing protein</fullName>
    </recommendedName>
</protein>
<evidence type="ECO:0000256" key="1">
    <source>
        <dbReference type="ARBA" id="ARBA00023002"/>
    </source>
</evidence>
<reference evidence="4" key="1">
    <citation type="submission" date="2020-01" db="EMBL/GenBank/DDBJ databases">
        <authorList>
            <consortium name="DOE Joint Genome Institute"/>
            <person name="Haridas S."/>
            <person name="Albert R."/>
            <person name="Binder M."/>
            <person name="Bloem J."/>
            <person name="Labutti K."/>
            <person name="Salamov A."/>
            <person name="Andreopoulos B."/>
            <person name="Baker S.E."/>
            <person name="Barry K."/>
            <person name="Bills G."/>
            <person name="Bluhm B.H."/>
            <person name="Cannon C."/>
            <person name="Castanera R."/>
            <person name="Culley D.E."/>
            <person name="Daum C."/>
            <person name="Ezra D."/>
            <person name="Gonzalez J.B."/>
            <person name="Henrissat B."/>
            <person name="Kuo A."/>
            <person name="Liang C."/>
            <person name="Lipzen A."/>
            <person name="Lutzoni F."/>
            <person name="Magnuson J."/>
            <person name="Mondo S."/>
            <person name="Nolan M."/>
            <person name="Ohm R."/>
            <person name="Pangilinan J."/>
            <person name="Park H.-J."/>
            <person name="Ramirez L."/>
            <person name="Alfaro M."/>
            <person name="Sun H."/>
            <person name="Tritt A."/>
            <person name="Yoshinaga Y."/>
            <person name="Zwiers L.-H."/>
            <person name="Turgeon B.G."/>
            <person name="Goodwin S.B."/>
            <person name="Spatafora J.W."/>
            <person name="Crous P.W."/>
            <person name="Grigoriev I.V."/>
        </authorList>
    </citation>
    <scope>NUCLEOTIDE SEQUENCE</scope>
    <source>
        <strain evidence="4">P77</strain>
    </source>
</reference>
<dbReference type="CDD" id="cd12163">
    <property type="entry name" value="2-Hacid_dh_5"/>
    <property type="match status" value="1"/>
</dbReference>
<evidence type="ECO:0000313" key="5">
    <source>
        <dbReference type="Proteomes" id="UP000800040"/>
    </source>
</evidence>
<sequence>MGGGPDLPTRAASKEKELVLCVLVWPEEQVEGPIKALKEAFKDVEVEYYHSKFENGKAEPVDVPEDTLRRATYLATHFWLPPSASAIPSTKLIQFFSAGTNHVSQHPIYTDSKIPLCSANGVHGPQIAEWVVMMDLVHSHSYTKLYDNQKKRVWDQKAGMNVSDRVGKRVGVLGYGSIGRQVAHVAKAMGMDVIAYTASPRKTPESKRDTGYIVPGTGDPDGSIPGAWYSGTNKEDVHEFLKQKIDLLVVSVPLTKETTHLLSTEEFSLLHKSNPRGTYVANIARGQIIDQKALITALEQAHISGAALDVTDPEPLPKDDPLWDAPNVLITPHCSGATDVYADRAFQVLLENIKREKSGGKLINEVNRKRGY</sequence>
<dbReference type="Gene3D" id="3.40.50.720">
    <property type="entry name" value="NAD(P)-binding Rossmann-like Domain"/>
    <property type="match status" value="2"/>
</dbReference>
<dbReference type="AlphaFoldDB" id="A0A6A5KKR4"/>
<keyword evidence="5" id="KW-1185">Reference proteome</keyword>
<keyword evidence="2" id="KW-0520">NAD</keyword>
<name>A0A6A5KKR4_9PLEO</name>
<accession>A0A6A5KKR4</accession>
<evidence type="ECO:0000256" key="2">
    <source>
        <dbReference type="ARBA" id="ARBA00023027"/>
    </source>
</evidence>
<dbReference type="InterPro" id="IPR006140">
    <property type="entry name" value="D-isomer_DH_NAD-bd"/>
</dbReference>
<dbReference type="Proteomes" id="UP000800040">
    <property type="component" value="Unassembled WGS sequence"/>
</dbReference>
<dbReference type="Pfam" id="PF02826">
    <property type="entry name" value="2-Hacid_dh_C"/>
    <property type="match status" value="2"/>
</dbReference>